<protein>
    <submittedName>
        <fullName evidence="1">Uncharacterized protein</fullName>
    </submittedName>
</protein>
<evidence type="ECO:0000313" key="1">
    <source>
        <dbReference type="EMBL" id="MFD2547620.1"/>
    </source>
</evidence>
<dbReference type="Proteomes" id="UP001597545">
    <property type="component" value="Unassembled WGS sequence"/>
</dbReference>
<proteinExistence type="predicted"/>
<name>A0ABW5KH70_9SPHI</name>
<organism evidence="1 2">
    <name type="scientific">Sphingobacterium suaedae</name>
    <dbReference type="NCBI Taxonomy" id="1686402"/>
    <lineage>
        <taxon>Bacteria</taxon>
        <taxon>Pseudomonadati</taxon>
        <taxon>Bacteroidota</taxon>
        <taxon>Sphingobacteriia</taxon>
        <taxon>Sphingobacteriales</taxon>
        <taxon>Sphingobacteriaceae</taxon>
        <taxon>Sphingobacterium</taxon>
    </lineage>
</organism>
<comment type="caution">
    <text evidence="1">The sequence shown here is derived from an EMBL/GenBank/DDBJ whole genome shotgun (WGS) entry which is preliminary data.</text>
</comment>
<evidence type="ECO:0000313" key="2">
    <source>
        <dbReference type="Proteomes" id="UP001597545"/>
    </source>
</evidence>
<dbReference type="EMBL" id="JBHULR010000003">
    <property type="protein sequence ID" value="MFD2547620.1"/>
    <property type="molecule type" value="Genomic_DNA"/>
</dbReference>
<dbReference type="RefSeq" id="WP_380902552.1">
    <property type="nucleotide sequence ID" value="NZ_JBHUEG010000007.1"/>
</dbReference>
<gene>
    <name evidence="1" type="ORF">ACFSR5_08185</name>
</gene>
<accession>A0ABW5KH70</accession>
<reference evidence="2" key="1">
    <citation type="journal article" date="2019" name="Int. J. Syst. Evol. Microbiol.">
        <title>The Global Catalogue of Microorganisms (GCM) 10K type strain sequencing project: providing services to taxonomists for standard genome sequencing and annotation.</title>
        <authorList>
            <consortium name="The Broad Institute Genomics Platform"/>
            <consortium name="The Broad Institute Genome Sequencing Center for Infectious Disease"/>
            <person name="Wu L."/>
            <person name="Ma J."/>
        </authorList>
    </citation>
    <scope>NUCLEOTIDE SEQUENCE [LARGE SCALE GENOMIC DNA]</scope>
    <source>
        <strain evidence="2">KCTC 42662</strain>
    </source>
</reference>
<sequence>MKLTERLELFNTFYGIDENPDYFGFMNDPRRIAIRNEALRQGERSMYEKYVREKYPEEADSELEMFDKSRASLRHVSGEEALRFFRDHLIKNVQSDLDPNDPDAIFSADILSDDDVETVAEADQGYVLFNLSPERLADKQQVWLDPSLFITDTD</sequence>
<keyword evidence="2" id="KW-1185">Reference proteome</keyword>